<gene>
    <name evidence="4" type="ORF">BT63DRAFT_460760</name>
</gene>
<reference evidence="4" key="1">
    <citation type="journal article" date="2020" name="Stud. Mycol.">
        <title>101 Dothideomycetes genomes: a test case for predicting lifestyles and emergence of pathogens.</title>
        <authorList>
            <person name="Haridas S."/>
            <person name="Albert R."/>
            <person name="Binder M."/>
            <person name="Bloem J."/>
            <person name="Labutti K."/>
            <person name="Salamov A."/>
            <person name="Andreopoulos B."/>
            <person name="Baker S."/>
            <person name="Barry K."/>
            <person name="Bills G."/>
            <person name="Bluhm B."/>
            <person name="Cannon C."/>
            <person name="Castanera R."/>
            <person name="Culley D."/>
            <person name="Daum C."/>
            <person name="Ezra D."/>
            <person name="Gonzalez J."/>
            <person name="Henrissat B."/>
            <person name="Kuo A."/>
            <person name="Liang C."/>
            <person name="Lipzen A."/>
            <person name="Lutzoni F."/>
            <person name="Magnuson J."/>
            <person name="Mondo S."/>
            <person name="Nolan M."/>
            <person name="Ohm R."/>
            <person name="Pangilinan J."/>
            <person name="Park H.-J."/>
            <person name="Ramirez L."/>
            <person name="Alfaro M."/>
            <person name="Sun H."/>
            <person name="Tritt A."/>
            <person name="Yoshinaga Y."/>
            <person name="Zwiers L.-H."/>
            <person name="Turgeon B."/>
            <person name="Goodwin S."/>
            <person name="Spatafora J."/>
            <person name="Crous P."/>
            <person name="Grigoriev I."/>
        </authorList>
    </citation>
    <scope>NUCLEOTIDE SEQUENCE</scope>
    <source>
        <strain evidence="4">CBS 115976</strain>
    </source>
</reference>
<name>A0A6A6TUA9_9PEZI</name>
<dbReference type="Pfam" id="PF16010">
    <property type="entry name" value="CDH-cyt"/>
    <property type="match status" value="1"/>
</dbReference>
<feature type="signal peptide" evidence="2">
    <location>
        <begin position="1"/>
        <end position="21"/>
    </location>
</feature>
<proteinExistence type="predicted"/>
<dbReference type="PANTHER" id="PTHR47190">
    <property type="entry name" value="DEHYDROGENASE, PUTATIVE-RELATED"/>
    <property type="match status" value="1"/>
</dbReference>
<dbReference type="AlphaFoldDB" id="A0A6A6TUA9"/>
<dbReference type="InterPro" id="IPR015920">
    <property type="entry name" value="Cellobiose_DH-like_cyt"/>
</dbReference>
<dbReference type="CDD" id="cd09630">
    <property type="entry name" value="CDH_like_cytochrome"/>
    <property type="match status" value="1"/>
</dbReference>
<evidence type="ECO:0000256" key="1">
    <source>
        <dbReference type="SAM" id="MobiDB-lite"/>
    </source>
</evidence>
<feature type="compositionally biased region" description="Polar residues" evidence="1">
    <location>
        <begin position="247"/>
        <end position="282"/>
    </location>
</feature>
<protein>
    <submittedName>
        <fullName evidence="4">CBD9-like protein</fullName>
    </submittedName>
</protein>
<dbReference type="Proteomes" id="UP000799302">
    <property type="component" value="Unassembled WGS sequence"/>
</dbReference>
<organism evidence="4 5">
    <name type="scientific">Microthyrium microscopicum</name>
    <dbReference type="NCBI Taxonomy" id="703497"/>
    <lineage>
        <taxon>Eukaryota</taxon>
        <taxon>Fungi</taxon>
        <taxon>Dikarya</taxon>
        <taxon>Ascomycota</taxon>
        <taxon>Pezizomycotina</taxon>
        <taxon>Dothideomycetes</taxon>
        <taxon>Dothideomycetes incertae sedis</taxon>
        <taxon>Microthyriales</taxon>
        <taxon>Microthyriaceae</taxon>
        <taxon>Microthyrium</taxon>
    </lineage>
</organism>
<evidence type="ECO:0000313" key="5">
    <source>
        <dbReference type="Proteomes" id="UP000799302"/>
    </source>
</evidence>
<accession>A0A6A6TUA9</accession>
<evidence type="ECO:0000256" key="2">
    <source>
        <dbReference type="SAM" id="SignalP"/>
    </source>
</evidence>
<dbReference type="InterPro" id="IPR053208">
    <property type="entry name" value="GMC_Oxidoreductase_CD"/>
</dbReference>
<keyword evidence="5" id="KW-1185">Reference proteome</keyword>
<dbReference type="OrthoDB" id="413885at2759"/>
<feature type="domain" description="Cellobiose dehydrogenase-like cytochrome" evidence="3">
    <location>
        <begin position="30"/>
        <end position="217"/>
    </location>
</feature>
<keyword evidence="2" id="KW-0732">Signal</keyword>
<feature type="compositionally biased region" description="Basic and acidic residues" evidence="1">
    <location>
        <begin position="226"/>
        <end position="246"/>
    </location>
</feature>
<evidence type="ECO:0000259" key="3">
    <source>
        <dbReference type="Pfam" id="PF16010"/>
    </source>
</evidence>
<sequence length="306" mass="34416">MKVSSGLLALVATAFWDTALAKWTSHPTSFIDHKTNIPFTGHKAQYKGLDDEPRHTEGGVEIGIVIPPNENVRNEYLGHITTSRKGYTAISHGGQMTESLLLLFWTDGTTVRHSFRYAMDKNGLSFYQGSAKLYSYAMSLNDTHYQLTYRCVHCLEWHYQNETGRAETDVGAFLLGWAQATKGPRYPKYSNSPLGFHDVGYGMFPVDTELIRLPNYDKYISPKQIKRSEEQTDTTAEEKSRTRSEEISSPNSKKQLSTLTPNQSPPTQQDRILNLVSTNTPQDAMLSRDNGLTSTTSTVSKDIPHR</sequence>
<feature type="compositionally biased region" description="Polar residues" evidence="1">
    <location>
        <begin position="290"/>
        <end position="300"/>
    </location>
</feature>
<evidence type="ECO:0000313" key="4">
    <source>
        <dbReference type="EMBL" id="KAF2663645.1"/>
    </source>
</evidence>
<feature type="region of interest" description="Disordered" evidence="1">
    <location>
        <begin position="224"/>
        <end position="306"/>
    </location>
</feature>
<dbReference type="PANTHER" id="PTHR47190:SF1">
    <property type="entry name" value="GLUCOSE-METHANOL-CHOLINE OXIDOREDUCTASE N-TERMINAL DOMAIN-CONTAINING PROTEIN"/>
    <property type="match status" value="1"/>
</dbReference>
<dbReference type="SUPFAM" id="SSF49344">
    <property type="entry name" value="CBD9-like"/>
    <property type="match status" value="1"/>
</dbReference>
<feature type="chain" id="PRO_5025363097" evidence="2">
    <location>
        <begin position="22"/>
        <end position="306"/>
    </location>
</feature>
<dbReference type="EMBL" id="MU004244">
    <property type="protein sequence ID" value="KAF2663645.1"/>
    <property type="molecule type" value="Genomic_DNA"/>
</dbReference>
<dbReference type="Gene3D" id="2.60.40.1210">
    <property type="entry name" value="Cellobiose dehydrogenase, cytochrome domain"/>
    <property type="match status" value="1"/>
</dbReference>